<organism evidence="2 3">
    <name type="scientific">Blastococcus aurantiacus</name>
    <dbReference type="NCBI Taxonomy" id="1550231"/>
    <lineage>
        <taxon>Bacteria</taxon>
        <taxon>Bacillati</taxon>
        <taxon>Actinomycetota</taxon>
        <taxon>Actinomycetes</taxon>
        <taxon>Geodermatophilales</taxon>
        <taxon>Geodermatophilaceae</taxon>
        <taxon>Blastococcus</taxon>
    </lineage>
</organism>
<dbReference type="RefSeq" id="WP_091765261.1">
    <property type="nucleotide sequence ID" value="NZ_FNBT01000003.1"/>
</dbReference>
<dbReference type="InterPro" id="IPR002912">
    <property type="entry name" value="ACT_dom"/>
</dbReference>
<dbReference type="PROSITE" id="PS51671">
    <property type="entry name" value="ACT"/>
    <property type="match status" value="1"/>
</dbReference>
<dbReference type="SUPFAM" id="SSF55021">
    <property type="entry name" value="ACT-like"/>
    <property type="match status" value="1"/>
</dbReference>
<name>A0A1G7KLD5_9ACTN</name>
<gene>
    <name evidence="2" type="ORF">SAMN05660662_1939</name>
</gene>
<evidence type="ECO:0000313" key="2">
    <source>
        <dbReference type="EMBL" id="SDF37854.1"/>
    </source>
</evidence>
<dbReference type="Gene3D" id="3.30.70.260">
    <property type="match status" value="1"/>
</dbReference>
<dbReference type="Pfam" id="PF01842">
    <property type="entry name" value="ACT"/>
    <property type="match status" value="1"/>
</dbReference>
<protein>
    <submittedName>
        <fullName evidence="2">ACT domain-containing protein</fullName>
    </submittedName>
</protein>
<dbReference type="InterPro" id="IPR045865">
    <property type="entry name" value="ACT-like_dom_sf"/>
</dbReference>
<proteinExistence type="predicted"/>
<dbReference type="AlphaFoldDB" id="A0A1G7KLD5"/>
<feature type="domain" description="ACT" evidence="1">
    <location>
        <begin position="4"/>
        <end position="77"/>
    </location>
</feature>
<evidence type="ECO:0000313" key="3">
    <source>
        <dbReference type="Proteomes" id="UP000199406"/>
    </source>
</evidence>
<accession>A0A1G7KLD5</accession>
<keyword evidence="3" id="KW-1185">Reference proteome</keyword>
<dbReference type="EMBL" id="FNBT01000003">
    <property type="protein sequence ID" value="SDF37854.1"/>
    <property type="molecule type" value="Genomic_DNA"/>
</dbReference>
<sequence>MSYLLRLVMPDRPGILGAVATALGTAGIDIVSLDVLERGTGVAVDDVVVDLPADRLPDSLITVAQSVPDVRVESLRPYAGPLDTHRELELLDALAHAGGNPPDPAVAVDLLTAELPRVFHSGWAVVLDCGAGGWSVRSASEAAPSFDGVELPWIPLGGPRLLPSDEDWLPERWREMAIEMMAAPYGGDACVVVMGRSGGPAFRRSELLRLVHLIGIASTVTHLPPA</sequence>
<dbReference type="Proteomes" id="UP000199406">
    <property type="component" value="Unassembled WGS sequence"/>
</dbReference>
<dbReference type="OrthoDB" id="5243606at2"/>
<reference evidence="3" key="1">
    <citation type="submission" date="2016-10" db="EMBL/GenBank/DDBJ databases">
        <authorList>
            <person name="Varghese N."/>
            <person name="Submissions S."/>
        </authorList>
    </citation>
    <scope>NUCLEOTIDE SEQUENCE [LARGE SCALE GENOMIC DNA]</scope>
    <source>
        <strain evidence="3">DSM 44268</strain>
    </source>
</reference>
<evidence type="ECO:0000259" key="1">
    <source>
        <dbReference type="PROSITE" id="PS51671"/>
    </source>
</evidence>
<dbReference type="STRING" id="1550231.SAMN05660662_1939"/>